<organism evidence="3 4">
    <name type="scientific">Geodia barretti</name>
    <name type="common">Barrett's horny sponge</name>
    <dbReference type="NCBI Taxonomy" id="519541"/>
    <lineage>
        <taxon>Eukaryota</taxon>
        <taxon>Metazoa</taxon>
        <taxon>Porifera</taxon>
        <taxon>Demospongiae</taxon>
        <taxon>Heteroscleromorpha</taxon>
        <taxon>Tetractinellida</taxon>
        <taxon>Astrophorina</taxon>
        <taxon>Geodiidae</taxon>
        <taxon>Geodia</taxon>
    </lineage>
</organism>
<feature type="compositionally biased region" description="Pro residues" evidence="2">
    <location>
        <begin position="177"/>
        <end position="195"/>
    </location>
</feature>
<evidence type="ECO:0000313" key="4">
    <source>
        <dbReference type="Proteomes" id="UP001174909"/>
    </source>
</evidence>
<keyword evidence="4" id="KW-1185">Reference proteome</keyword>
<feature type="region of interest" description="Disordered" evidence="2">
    <location>
        <begin position="160"/>
        <end position="195"/>
    </location>
</feature>
<evidence type="ECO:0000256" key="1">
    <source>
        <dbReference type="ARBA" id="ARBA00022962"/>
    </source>
</evidence>
<evidence type="ECO:0000256" key="2">
    <source>
        <dbReference type="SAM" id="MobiDB-lite"/>
    </source>
</evidence>
<dbReference type="Pfam" id="PF01174">
    <property type="entry name" value="SNO"/>
    <property type="match status" value="1"/>
</dbReference>
<dbReference type="EMBL" id="CASHTH010003504">
    <property type="protein sequence ID" value="CAI8045747.1"/>
    <property type="molecule type" value="Genomic_DNA"/>
</dbReference>
<dbReference type="AlphaFoldDB" id="A0AA35XCG0"/>
<dbReference type="PANTHER" id="PTHR31559:SF0">
    <property type="entry name" value="PYRIDOXAL 5'-PHOSPHATE SYNTHASE SUBUNIT SNO1-RELATED"/>
    <property type="match status" value="1"/>
</dbReference>
<dbReference type="SUPFAM" id="SSF52317">
    <property type="entry name" value="Class I glutamine amidotransferase-like"/>
    <property type="match status" value="1"/>
</dbReference>
<dbReference type="GO" id="GO:1903600">
    <property type="term" value="C:glutaminase complex"/>
    <property type="evidence" value="ECO:0007669"/>
    <property type="project" value="TreeGrafter"/>
</dbReference>
<dbReference type="GO" id="GO:0005829">
    <property type="term" value="C:cytosol"/>
    <property type="evidence" value="ECO:0007669"/>
    <property type="project" value="TreeGrafter"/>
</dbReference>
<accession>A0AA35XCG0</accession>
<keyword evidence="1" id="KW-0315">Glutamine amidotransferase</keyword>
<dbReference type="PANTHER" id="PTHR31559">
    <property type="entry name" value="PYRIDOXAL 5'-PHOSPHATE SYNTHASE SUBUNIT SNO"/>
    <property type="match status" value="1"/>
</dbReference>
<reference evidence="3" key="1">
    <citation type="submission" date="2023-03" db="EMBL/GenBank/DDBJ databases">
        <authorList>
            <person name="Steffen K."/>
            <person name="Cardenas P."/>
        </authorList>
    </citation>
    <scope>NUCLEOTIDE SEQUENCE</scope>
</reference>
<comment type="caution">
    <text evidence="3">The sequence shown here is derived from an EMBL/GenBank/DDBJ whole genome shotgun (WGS) entry which is preliminary data.</text>
</comment>
<proteinExistence type="predicted"/>
<dbReference type="Gene3D" id="3.40.50.880">
    <property type="match status" value="1"/>
</dbReference>
<dbReference type="GO" id="GO:0004359">
    <property type="term" value="F:glutaminase activity"/>
    <property type="evidence" value="ECO:0007669"/>
    <property type="project" value="InterPro"/>
</dbReference>
<protein>
    <submittedName>
        <fullName evidence="3">Pyridoxal 5'-phosphate synthase subunit PdxT</fullName>
    </submittedName>
</protein>
<dbReference type="Proteomes" id="UP001174909">
    <property type="component" value="Unassembled WGS sequence"/>
</dbReference>
<evidence type="ECO:0000313" key="3">
    <source>
        <dbReference type="EMBL" id="CAI8045747.1"/>
    </source>
</evidence>
<sequence length="195" mass="21394">MDSWAFWAPLRDFAAAGNPIFGTCAGMILLAKGVSNPPQKSLGLIDIDVERNSYGRQVNSFEGTGVWAADEQPRSLPMIFIRAPRIARLGDGVAALATCGDDVVVARQGQMLVASFSSRTDQRFEHPSLFRRYGWALGRRAAEIRIGLCYQHLKGTVHDRRHPRTHLGNVREISPSDPRPPTGPPSRTNPPPPTS</sequence>
<dbReference type="InterPro" id="IPR029062">
    <property type="entry name" value="Class_I_gatase-like"/>
</dbReference>
<dbReference type="NCBIfam" id="TIGR03800">
    <property type="entry name" value="PLP_synth_Pdx2"/>
    <property type="match status" value="1"/>
</dbReference>
<dbReference type="GO" id="GO:0042823">
    <property type="term" value="P:pyridoxal phosphate biosynthetic process"/>
    <property type="evidence" value="ECO:0007669"/>
    <property type="project" value="InterPro"/>
</dbReference>
<dbReference type="InterPro" id="IPR002161">
    <property type="entry name" value="PdxT/SNO"/>
</dbReference>
<dbReference type="GO" id="GO:0008614">
    <property type="term" value="P:pyridoxine metabolic process"/>
    <property type="evidence" value="ECO:0007669"/>
    <property type="project" value="TreeGrafter"/>
</dbReference>
<gene>
    <name evidence="3" type="ORF">GBAR_LOCUS25305</name>
</gene>
<name>A0AA35XCG0_GEOBA</name>
<dbReference type="PROSITE" id="PS51130">
    <property type="entry name" value="PDXT_SNO_2"/>
    <property type="match status" value="1"/>
</dbReference>